<proteinExistence type="predicted"/>
<dbReference type="PANTHER" id="PTHR33112">
    <property type="entry name" value="DOMAIN PROTEIN, PUTATIVE-RELATED"/>
    <property type="match status" value="1"/>
</dbReference>
<keyword evidence="3" id="KW-1185">Reference proteome</keyword>
<dbReference type="InterPro" id="IPR010730">
    <property type="entry name" value="HET"/>
</dbReference>
<reference evidence="2" key="2">
    <citation type="submission" date="2023-07" db="EMBL/GenBank/DDBJ databases">
        <authorList>
            <consortium name="Lawrence Berkeley National Laboratory"/>
            <person name="Haridas S."/>
            <person name="Hensen N."/>
            <person name="Bonometti L."/>
            <person name="Westerberg I."/>
            <person name="Brannstrom I.O."/>
            <person name="Guillou S."/>
            <person name="Cros-Aarteil S."/>
            <person name="Calhoun S."/>
            <person name="Kuo A."/>
            <person name="Mondo S."/>
            <person name="Pangilinan J."/>
            <person name="Riley R."/>
            <person name="LaButti K."/>
            <person name="Andreopoulos B."/>
            <person name="Lipzen A."/>
            <person name="Chen C."/>
            <person name="Yanf M."/>
            <person name="Daum C."/>
            <person name="Ng V."/>
            <person name="Clum A."/>
            <person name="Steindorff A."/>
            <person name="Ohm R."/>
            <person name="Martin F."/>
            <person name="Silar P."/>
            <person name="Natvig D."/>
            <person name="Lalanne C."/>
            <person name="Gautier V."/>
            <person name="Ament-velasquez S.L."/>
            <person name="Kruys A."/>
            <person name="Hutchinson M.I."/>
            <person name="Powell A.J."/>
            <person name="Barry K."/>
            <person name="Miller A.N."/>
            <person name="Grigoriev I.V."/>
            <person name="Debuchy R."/>
            <person name="Gladieux P."/>
            <person name="Thoren M.H."/>
            <person name="Johannesson H."/>
        </authorList>
    </citation>
    <scope>NUCLEOTIDE SEQUENCE</scope>
    <source>
        <strain evidence="2">FGSC 1904</strain>
    </source>
</reference>
<dbReference type="Proteomes" id="UP001281003">
    <property type="component" value="Unassembled WGS sequence"/>
</dbReference>
<name>A0AAE0PP33_SORBR</name>
<organism evidence="2 3">
    <name type="scientific">Sordaria brevicollis</name>
    <dbReference type="NCBI Taxonomy" id="83679"/>
    <lineage>
        <taxon>Eukaryota</taxon>
        <taxon>Fungi</taxon>
        <taxon>Dikarya</taxon>
        <taxon>Ascomycota</taxon>
        <taxon>Pezizomycotina</taxon>
        <taxon>Sordariomycetes</taxon>
        <taxon>Sordariomycetidae</taxon>
        <taxon>Sordariales</taxon>
        <taxon>Sordariaceae</taxon>
        <taxon>Sordaria</taxon>
    </lineage>
</organism>
<accession>A0AAE0PP33</accession>
<comment type="caution">
    <text evidence="2">The sequence shown here is derived from an EMBL/GenBank/DDBJ whole genome shotgun (WGS) entry which is preliminary data.</text>
</comment>
<sequence length="450" mass="51007">MDTIHMSSLPPTFKQAVQITRSLNIRYLWIDSLCIIQDSREDWEKESMTMGEVYGRSYLTIAARAARNARDGCFIARAVSGTSICQLEYSSKSEPTIPRGKIYIIDPSFLIEQANHSPLDTRGWVLQEKVLSPRIIHYGAQQVYWECRQSTYRQDAKYTPPLTNRLKQAIDIHTPFKLAFRGIKGSREFVYPPEWSERELELAVRMAQWYTLVGEYSQRKLTYTSDKLPALAGLARTFASATGYQYLAGLWKEDLLLGLLWYRRKRLLSGWPDEPVSDKLPSWSWARFMGPLTLYGSHQGLLIVLKPCCEVLEVSSPGSGNTLLGAYGEVSSVKITMKARILEVTPREITEGALDLLPMATLHDRDGKEVGNLQYDQQLHHAEPPAKELFCMVIQGAVDEPPLGLAVLPVLGQHTTYTRVGFVWFRNMPPKHYGGSDLIWKAEPTVVHLV</sequence>
<evidence type="ECO:0000313" key="3">
    <source>
        <dbReference type="Proteomes" id="UP001281003"/>
    </source>
</evidence>
<dbReference type="PANTHER" id="PTHR33112:SF8">
    <property type="entry name" value="HETEROKARYON INCOMPATIBILITY DOMAIN-CONTAINING PROTEIN"/>
    <property type="match status" value="1"/>
</dbReference>
<reference evidence="2" key="1">
    <citation type="journal article" date="2023" name="Mol. Phylogenet. Evol.">
        <title>Genome-scale phylogeny and comparative genomics of the fungal order Sordariales.</title>
        <authorList>
            <person name="Hensen N."/>
            <person name="Bonometti L."/>
            <person name="Westerberg I."/>
            <person name="Brannstrom I.O."/>
            <person name="Guillou S."/>
            <person name="Cros-Aarteil S."/>
            <person name="Calhoun S."/>
            <person name="Haridas S."/>
            <person name="Kuo A."/>
            <person name="Mondo S."/>
            <person name="Pangilinan J."/>
            <person name="Riley R."/>
            <person name="LaButti K."/>
            <person name="Andreopoulos B."/>
            <person name="Lipzen A."/>
            <person name="Chen C."/>
            <person name="Yan M."/>
            <person name="Daum C."/>
            <person name="Ng V."/>
            <person name="Clum A."/>
            <person name="Steindorff A."/>
            <person name="Ohm R.A."/>
            <person name="Martin F."/>
            <person name="Silar P."/>
            <person name="Natvig D.O."/>
            <person name="Lalanne C."/>
            <person name="Gautier V."/>
            <person name="Ament-Velasquez S.L."/>
            <person name="Kruys A."/>
            <person name="Hutchinson M.I."/>
            <person name="Powell A.J."/>
            <person name="Barry K."/>
            <person name="Miller A.N."/>
            <person name="Grigoriev I.V."/>
            <person name="Debuchy R."/>
            <person name="Gladieux P."/>
            <person name="Hiltunen Thoren M."/>
            <person name="Johannesson H."/>
        </authorList>
    </citation>
    <scope>NUCLEOTIDE SEQUENCE</scope>
    <source>
        <strain evidence="2">FGSC 1904</strain>
    </source>
</reference>
<dbReference type="AlphaFoldDB" id="A0AAE0PP33"/>
<evidence type="ECO:0000313" key="2">
    <source>
        <dbReference type="EMBL" id="KAK3403414.1"/>
    </source>
</evidence>
<dbReference type="Pfam" id="PF06985">
    <property type="entry name" value="HET"/>
    <property type="match status" value="1"/>
</dbReference>
<protein>
    <submittedName>
        <fullName evidence="2">Heterokaryon incompatibility protein-domain-containing protein</fullName>
    </submittedName>
</protein>
<dbReference type="EMBL" id="JAUTDP010000001">
    <property type="protein sequence ID" value="KAK3403414.1"/>
    <property type="molecule type" value="Genomic_DNA"/>
</dbReference>
<feature type="domain" description="Heterokaryon incompatibility" evidence="1">
    <location>
        <begin position="5"/>
        <end position="128"/>
    </location>
</feature>
<evidence type="ECO:0000259" key="1">
    <source>
        <dbReference type="Pfam" id="PF06985"/>
    </source>
</evidence>
<gene>
    <name evidence="2" type="ORF">B0T20DRAFT_26091</name>
</gene>